<keyword evidence="5" id="KW-1133">Transmembrane helix</keyword>
<feature type="transmembrane region" description="Helical" evidence="5">
    <location>
        <begin position="78"/>
        <end position="97"/>
    </location>
</feature>
<dbReference type="Pfam" id="PF19354">
    <property type="entry name" value="DUF5931"/>
    <property type="match status" value="1"/>
</dbReference>
<dbReference type="RefSeq" id="WP_380559189.1">
    <property type="nucleotide sequence ID" value="NZ_JBHEZY010000022.1"/>
</dbReference>
<sequence>MGTKENRAGAGVFSVEQPLWRAVTAFRLLTLLYAVGRYAGDAAHYAHPAAAWAYMGVLSLWTFATVRQFASKARCNWWWLYADLALVVAGILLTRSFDQIAQVDAGEVTLPTVRAAATVLGFSVLGGWRPAALAALIVGLANIGERGRVTSSNVHNIVLLMLAGIAIGYVVELARASEQTLARALEIQAATRERERLARDIHDGVLQVLAMVQRRGTELGGEAEEIGRMAGEQEIALRALIAEGLAPNPSYEAPRRQSDHPDPGAPQDLRALLGPLAGSRVTVAAPGTPVLLPGRAASELSAAVGAALDNVRKHAGPGAQTWILVEDEPDAVVVSVRDDGPGFAASRLGEAEQEGRLGVSQSIRGRLRDLGGSAEITSAAGQGTEVELRVPRQRGKASGASATAAAATAASKESTT</sequence>
<evidence type="ECO:0000256" key="2">
    <source>
        <dbReference type="ARBA" id="ARBA00022777"/>
    </source>
</evidence>
<dbReference type="NCBIfam" id="NF047322">
    <property type="entry name" value="HK_morpho_MacS"/>
    <property type="match status" value="1"/>
</dbReference>
<feature type="transmembrane region" description="Helical" evidence="5">
    <location>
        <begin position="153"/>
        <end position="171"/>
    </location>
</feature>
<dbReference type="InterPro" id="IPR050482">
    <property type="entry name" value="Sensor_HK_TwoCompSys"/>
</dbReference>
<feature type="compositionally biased region" description="Basic and acidic residues" evidence="4">
    <location>
        <begin position="253"/>
        <end position="262"/>
    </location>
</feature>
<feature type="region of interest" description="Disordered" evidence="4">
    <location>
        <begin position="374"/>
        <end position="416"/>
    </location>
</feature>
<evidence type="ECO:0000256" key="4">
    <source>
        <dbReference type="SAM" id="MobiDB-lite"/>
    </source>
</evidence>
<evidence type="ECO:0000256" key="5">
    <source>
        <dbReference type="SAM" id="Phobius"/>
    </source>
</evidence>
<organism evidence="8 9">
    <name type="scientific">Streptacidiphilus alkalitolerans</name>
    <dbReference type="NCBI Taxonomy" id="3342712"/>
    <lineage>
        <taxon>Bacteria</taxon>
        <taxon>Bacillati</taxon>
        <taxon>Actinomycetota</taxon>
        <taxon>Actinomycetes</taxon>
        <taxon>Kitasatosporales</taxon>
        <taxon>Streptomycetaceae</taxon>
        <taxon>Streptacidiphilus</taxon>
    </lineage>
</organism>
<feature type="domain" description="Histidine kinase/HSP90-like ATPase" evidence="6">
    <location>
        <begin position="299"/>
        <end position="393"/>
    </location>
</feature>
<keyword evidence="5" id="KW-0472">Membrane</keyword>
<feature type="compositionally biased region" description="Low complexity" evidence="4">
    <location>
        <begin position="396"/>
        <end position="416"/>
    </location>
</feature>
<name>A0ABV6XCP5_9ACTN</name>
<dbReference type="PANTHER" id="PTHR24421">
    <property type="entry name" value="NITRATE/NITRITE SENSOR PROTEIN NARX-RELATED"/>
    <property type="match status" value="1"/>
</dbReference>
<keyword evidence="3" id="KW-0902">Two-component regulatory system</keyword>
<dbReference type="InterPro" id="IPR003594">
    <property type="entry name" value="HATPase_dom"/>
</dbReference>
<feature type="domain" description="DUF5931" evidence="7">
    <location>
        <begin position="13"/>
        <end position="182"/>
    </location>
</feature>
<evidence type="ECO:0000313" key="9">
    <source>
        <dbReference type="Proteomes" id="UP001592530"/>
    </source>
</evidence>
<dbReference type="Gene3D" id="1.20.5.1930">
    <property type="match status" value="1"/>
</dbReference>
<reference evidence="8 9" key="1">
    <citation type="submission" date="2024-09" db="EMBL/GenBank/DDBJ databases">
        <authorList>
            <person name="Lee S.D."/>
        </authorList>
    </citation>
    <scope>NUCLEOTIDE SEQUENCE [LARGE SCALE GENOMIC DNA]</scope>
    <source>
        <strain evidence="8 9">N1-3</strain>
    </source>
</reference>
<evidence type="ECO:0000313" key="8">
    <source>
        <dbReference type="EMBL" id="MFC1435823.1"/>
    </source>
</evidence>
<keyword evidence="5" id="KW-0812">Transmembrane</keyword>
<dbReference type="EMBL" id="JBHEZY010000022">
    <property type="protein sequence ID" value="MFC1435823.1"/>
    <property type="molecule type" value="Genomic_DNA"/>
</dbReference>
<gene>
    <name evidence="8" type="primary">macS</name>
    <name evidence="8" type="ORF">ACEZDB_34830</name>
</gene>
<feature type="transmembrane region" description="Helical" evidence="5">
    <location>
        <begin position="45"/>
        <end position="66"/>
    </location>
</feature>
<dbReference type="Pfam" id="PF02518">
    <property type="entry name" value="HATPase_c"/>
    <property type="match status" value="1"/>
</dbReference>
<feature type="region of interest" description="Disordered" evidence="4">
    <location>
        <begin position="248"/>
        <end position="267"/>
    </location>
</feature>
<dbReference type="InterPro" id="IPR036890">
    <property type="entry name" value="HATPase_C_sf"/>
</dbReference>
<evidence type="ECO:0000259" key="7">
    <source>
        <dbReference type="Pfam" id="PF19354"/>
    </source>
</evidence>
<dbReference type="Proteomes" id="UP001592530">
    <property type="component" value="Unassembled WGS sequence"/>
</dbReference>
<dbReference type="CDD" id="cd16917">
    <property type="entry name" value="HATPase_UhpB-NarQ-NarX-like"/>
    <property type="match status" value="1"/>
</dbReference>
<accession>A0ABV6XCP5</accession>
<evidence type="ECO:0000259" key="6">
    <source>
        <dbReference type="Pfam" id="PF02518"/>
    </source>
</evidence>
<evidence type="ECO:0000256" key="1">
    <source>
        <dbReference type="ARBA" id="ARBA00022679"/>
    </source>
</evidence>
<dbReference type="GO" id="GO:0016301">
    <property type="term" value="F:kinase activity"/>
    <property type="evidence" value="ECO:0007669"/>
    <property type="project" value="UniProtKB-KW"/>
</dbReference>
<protein>
    <submittedName>
        <fullName evidence="8">MacS family sensor histidine kinase</fullName>
    </submittedName>
</protein>
<dbReference type="SUPFAM" id="SSF55874">
    <property type="entry name" value="ATPase domain of HSP90 chaperone/DNA topoisomerase II/histidine kinase"/>
    <property type="match status" value="1"/>
</dbReference>
<comment type="caution">
    <text evidence="8">The sequence shown here is derived from an EMBL/GenBank/DDBJ whole genome shotgun (WGS) entry which is preliminary data.</text>
</comment>
<evidence type="ECO:0000256" key="3">
    <source>
        <dbReference type="ARBA" id="ARBA00023012"/>
    </source>
</evidence>
<feature type="transmembrane region" description="Helical" evidence="5">
    <location>
        <begin position="117"/>
        <end position="141"/>
    </location>
</feature>
<dbReference type="PANTHER" id="PTHR24421:SF61">
    <property type="entry name" value="OXYGEN SENSOR HISTIDINE KINASE NREB"/>
    <property type="match status" value="1"/>
</dbReference>
<keyword evidence="1" id="KW-0808">Transferase</keyword>
<proteinExistence type="predicted"/>
<dbReference type="InterPro" id="IPR045975">
    <property type="entry name" value="DUF5931"/>
</dbReference>
<keyword evidence="2 8" id="KW-0418">Kinase</keyword>
<dbReference type="Gene3D" id="3.30.565.10">
    <property type="entry name" value="Histidine kinase-like ATPase, C-terminal domain"/>
    <property type="match status" value="1"/>
</dbReference>